<organism evidence="1 2">
    <name type="scientific">Novosphingobium chloroacetimidivorans</name>
    <dbReference type="NCBI Taxonomy" id="1428314"/>
    <lineage>
        <taxon>Bacteria</taxon>
        <taxon>Pseudomonadati</taxon>
        <taxon>Pseudomonadota</taxon>
        <taxon>Alphaproteobacteria</taxon>
        <taxon>Sphingomonadales</taxon>
        <taxon>Sphingomonadaceae</taxon>
        <taxon>Novosphingobium</taxon>
    </lineage>
</organism>
<dbReference type="RefSeq" id="WP_184250793.1">
    <property type="nucleotide sequence ID" value="NZ_JACHLR010000053.1"/>
</dbReference>
<dbReference type="Gene3D" id="2.40.128.130">
    <property type="entry name" value="Autotransporter beta-domain"/>
    <property type="match status" value="1"/>
</dbReference>
<name>A0A7W7KFF2_9SPHN</name>
<dbReference type="EMBL" id="JACHLR010000053">
    <property type="protein sequence ID" value="MBB4861078.1"/>
    <property type="molecule type" value="Genomic_DNA"/>
</dbReference>
<sequence length="73" mass="8026">MVDGELTSKARLNFESGDLFEVSGTSLPRDGVMPFIGLNWLAIRRLSVGAGYSGRYGKRQYDSSGRITLNVEI</sequence>
<proteinExistence type="predicted"/>
<dbReference type="AlphaFoldDB" id="A0A7W7KFF2"/>
<evidence type="ECO:0000313" key="2">
    <source>
        <dbReference type="Proteomes" id="UP000555448"/>
    </source>
</evidence>
<comment type="caution">
    <text evidence="1">The sequence shown here is derived from an EMBL/GenBank/DDBJ whole genome shotgun (WGS) entry which is preliminary data.</text>
</comment>
<dbReference type="InterPro" id="IPR036709">
    <property type="entry name" value="Autotransporte_beta_dom_sf"/>
</dbReference>
<evidence type="ECO:0000313" key="1">
    <source>
        <dbReference type="EMBL" id="MBB4861078.1"/>
    </source>
</evidence>
<dbReference type="SUPFAM" id="SSF103515">
    <property type="entry name" value="Autotransporter"/>
    <property type="match status" value="1"/>
</dbReference>
<keyword evidence="2" id="KW-1185">Reference proteome</keyword>
<reference evidence="1 2" key="1">
    <citation type="submission" date="2020-08" db="EMBL/GenBank/DDBJ databases">
        <title>Functional genomics of gut bacteria from endangered species of beetles.</title>
        <authorList>
            <person name="Carlos-Shanley C."/>
        </authorList>
    </citation>
    <scope>NUCLEOTIDE SEQUENCE [LARGE SCALE GENOMIC DNA]</scope>
    <source>
        <strain evidence="1 2">S00245</strain>
    </source>
</reference>
<gene>
    <name evidence="1" type="ORF">HNO88_004432</name>
</gene>
<protein>
    <submittedName>
        <fullName evidence="1">Uncharacterized protein with beta-barrel porin domain</fullName>
    </submittedName>
</protein>
<accession>A0A7W7KFF2</accession>
<dbReference type="Proteomes" id="UP000555448">
    <property type="component" value="Unassembled WGS sequence"/>
</dbReference>